<sequence length="299" mass="34659">MIRYDVIGLAETRRRHPFNAVYDTGEELFLGTCESRGVGGVGVVVNTSLSMNIDSFEQLTTRIGRLRLKRCGSTPALTVFVVYAPTSNYDQEEVEAFYMDLERFYREDHTFFKGIGDFNAKIGPRRSSEERHTGTHGLEWNEQGERLSEFTMATKTIHGNSQIKKPHRQRWTWESLSGEYHNEIYHIIVNRKFCLTDVAVVPKFYTGSDHRLLRARFDFSRKVEKAAKFKNRSPRTTINWDLFNSLVGCWEDAVVDNIDEEYDRLIQHLHVSAMKAEGSKVTKRRLSPETLELIRQRGL</sequence>
<dbReference type="Gene3D" id="3.60.10.10">
    <property type="entry name" value="Endonuclease/exonuclease/phosphatase"/>
    <property type="match status" value="1"/>
</dbReference>
<evidence type="ECO:0000313" key="1">
    <source>
        <dbReference type="Proteomes" id="UP000035642"/>
    </source>
</evidence>
<organism evidence="1 2">
    <name type="scientific">Angiostrongylus cantonensis</name>
    <name type="common">Rat lungworm</name>
    <dbReference type="NCBI Taxonomy" id="6313"/>
    <lineage>
        <taxon>Eukaryota</taxon>
        <taxon>Metazoa</taxon>
        <taxon>Ecdysozoa</taxon>
        <taxon>Nematoda</taxon>
        <taxon>Chromadorea</taxon>
        <taxon>Rhabditida</taxon>
        <taxon>Rhabditina</taxon>
        <taxon>Rhabditomorpha</taxon>
        <taxon>Strongyloidea</taxon>
        <taxon>Metastrongylidae</taxon>
        <taxon>Angiostrongylus</taxon>
    </lineage>
</organism>
<dbReference type="Proteomes" id="UP000035642">
    <property type="component" value="Unassembled WGS sequence"/>
</dbReference>
<dbReference type="SUPFAM" id="SSF56219">
    <property type="entry name" value="DNase I-like"/>
    <property type="match status" value="1"/>
</dbReference>
<dbReference type="AlphaFoldDB" id="A0A0K0CZQ7"/>
<protein>
    <submittedName>
        <fullName evidence="2">Endo/exonuclease/phosphatase domain-containing protein</fullName>
    </submittedName>
</protein>
<accession>A0A0K0CZQ7</accession>
<dbReference type="InterPro" id="IPR036691">
    <property type="entry name" value="Endo/exonu/phosph_ase_sf"/>
</dbReference>
<dbReference type="WBParaSite" id="ACAC_0000323301-mRNA-1">
    <property type="protein sequence ID" value="ACAC_0000323301-mRNA-1"/>
    <property type="gene ID" value="ACAC_0000323301"/>
</dbReference>
<reference evidence="2" key="2">
    <citation type="submission" date="2017-02" db="UniProtKB">
        <authorList>
            <consortium name="WormBaseParasite"/>
        </authorList>
    </citation>
    <scope>IDENTIFICATION</scope>
</reference>
<keyword evidence="1" id="KW-1185">Reference proteome</keyword>
<reference evidence="1" key="1">
    <citation type="submission" date="2012-09" db="EMBL/GenBank/DDBJ databases">
        <authorList>
            <person name="Martin A.A."/>
        </authorList>
    </citation>
    <scope>NUCLEOTIDE SEQUENCE</scope>
</reference>
<proteinExistence type="predicted"/>
<name>A0A0K0CZQ7_ANGCA</name>
<dbReference type="STRING" id="6313.A0A0K0CZQ7"/>
<evidence type="ECO:0000313" key="2">
    <source>
        <dbReference type="WBParaSite" id="ACAC_0000323301-mRNA-1"/>
    </source>
</evidence>